<dbReference type="InterPro" id="IPR006501">
    <property type="entry name" value="Pectinesterase_inhib_dom"/>
</dbReference>
<feature type="chain" id="PRO_5045358591" description="Pectinesterase inhibitor domain-containing protein" evidence="1">
    <location>
        <begin position="25"/>
        <end position="174"/>
    </location>
</feature>
<keyword evidence="1" id="KW-0732">Signal</keyword>
<gene>
    <name evidence="3" type="ORF">V6N12_040956</name>
</gene>
<feature type="domain" description="Pectinesterase inhibitor" evidence="2">
    <location>
        <begin position="24"/>
        <end position="160"/>
    </location>
</feature>
<dbReference type="SUPFAM" id="SSF101148">
    <property type="entry name" value="Plant invertase/pectin methylesterase inhibitor"/>
    <property type="match status" value="1"/>
</dbReference>
<dbReference type="PANTHER" id="PTHR31890">
    <property type="entry name" value="PLANT INVERTASE/PECTIN METHYLESTERASE INHIBITOR SUPERFAMILY PROTEIN"/>
    <property type="match status" value="1"/>
</dbReference>
<reference evidence="3 4" key="1">
    <citation type="journal article" date="2024" name="G3 (Bethesda)">
        <title>Genome assembly of Hibiscus sabdariffa L. provides insights into metabolisms of medicinal natural products.</title>
        <authorList>
            <person name="Kim T."/>
        </authorList>
    </citation>
    <scope>NUCLEOTIDE SEQUENCE [LARGE SCALE GENOMIC DNA]</scope>
    <source>
        <strain evidence="3">TK-2024</strain>
        <tissue evidence="3">Old leaves</tissue>
    </source>
</reference>
<dbReference type="InterPro" id="IPR035513">
    <property type="entry name" value="Invertase/methylesterase_inhib"/>
</dbReference>
<keyword evidence="4" id="KW-1185">Reference proteome</keyword>
<accession>A0ABR2E5Q3</accession>
<dbReference type="Gene3D" id="1.20.140.40">
    <property type="entry name" value="Invertase/pectin methylesterase inhibitor family protein"/>
    <property type="match status" value="1"/>
</dbReference>
<name>A0ABR2E5Q3_9ROSI</name>
<dbReference type="PANTHER" id="PTHR31890:SF9">
    <property type="entry name" value="PLANT INVERTASE_PECTIN METHYLESTERASE INHIBITOR SUPERFAMILY PROTEIN"/>
    <property type="match status" value="1"/>
</dbReference>
<organism evidence="3 4">
    <name type="scientific">Hibiscus sabdariffa</name>
    <name type="common">roselle</name>
    <dbReference type="NCBI Taxonomy" id="183260"/>
    <lineage>
        <taxon>Eukaryota</taxon>
        <taxon>Viridiplantae</taxon>
        <taxon>Streptophyta</taxon>
        <taxon>Embryophyta</taxon>
        <taxon>Tracheophyta</taxon>
        <taxon>Spermatophyta</taxon>
        <taxon>Magnoliopsida</taxon>
        <taxon>eudicotyledons</taxon>
        <taxon>Gunneridae</taxon>
        <taxon>Pentapetalae</taxon>
        <taxon>rosids</taxon>
        <taxon>malvids</taxon>
        <taxon>Malvales</taxon>
        <taxon>Malvaceae</taxon>
        <taxon>Malvoideae</taxon>
        <taxon>Hibiscus</taxon>
    </lineage>
</organism>
<dbReference type="EMBL" id="JBBPBM010000020">
    <property type="protein sequence ID" value="KAK8552356.1"/>
    <property type="molecule type" value="Genomic_DNA"/>
</dbReference>
<dbReference type="Proteomes" id="UP001472677">
    <property type="component" value="Unassembled WGS sequence"/>
</dbReference>
<evidence type="ECO:0000259" key="2">
    <source>
        <dbReference type="SMART" id="SM00856"/>
    </source>
</evidence>
<protein>
    <recommendedName>
        <fullName evidence="2">Pectinesterase inhibitor domain-containing protein</fullName>
    </recommendedName>
</protein>
<dbReference type="SMART" id="SM00856">
    <property type="entry name" value="PMEI"/>
    <property type="match status" value="1"/>
</dbReference>
<dbReference type="NCBIfam" id="TIGR01614">
    <property type="entry name" value="PME_inhib"/>
    <property type="match status" value="1"/>
</dbReference>
<evidence type="ECO:0000313" key="4">
    <source>
        <dbReference type="Proteomes" id="UP001472677"/>
    </source>
</evidence>
<dbReference type="Pfam" id="PF04043">
    <property type="entry name" value="PMEI"/>
    <property type="match status" value="1"/>
</dbReference>
<evidence type="ECO:0000256" key="1">
    <source>
        <dbReference type="SAM" id="SignalP"/>
    </source>
</evidence>
<sequence length="174" mass="19054">MAFQAHFILMFLSLNILSPRMAFANQHLIDKACGDVAVDDKAACLKAFSTPQAIAANNVNQLVEIAMDVGITSSQKTLKLIEEKKKKPSSPAVSKALKTCEETYLYVTDEFKVIAPELKEDAMSANYDVALINPEIENCVNALEAAKVTDPDLTEGNRVADYYATLGYELTVNM</sequence>
<comment type="caution">
    <text evidence="3">The sequence shown here is derived from an EMBL/GenBank/DDBJ whole genome shotgun (WGS) entry which is preliminary data.</text>
</comment>
<feature type="signal peptide" evidence="1">
    <location>
        <begin position="1"/>
        <end position="24"/>
    </location>
</feature>
<proteinExistence type="predicted"/>
<evidence type="ECO:0000313" key="3">
    <source>
        <dbReference type="EMBL" id="KAK8552356.1"/>
    </source>
</evidence>